<dbReference type="SUPFAM" id="SSF53850">
    <property type="entry name" value="Periplasmic binding protein-like II"/>
    <property type="match status" value="1"/>
</dbReference>
<feature type="region of interest" description="Disordered" evidence="1">
    <location>
        <begin position="62"/>
        <end position="88"/>
    </location>
</feature>
<dbReference type="Gene3D" id="3.40.190.10">
    <property type="entry name" value="Periplasmic binding protein-like II"/>
    <property type="match status" value="1"/>
</dbReference>
<evidence type="ECO:0000313" key="4">
    <source>
        <dbReference type="Proteomes" id="UP000053923"/>
    </source>
</evidence>
<feature type="domain" description="Solute-binding protein family 5" evidence="2">
    <location>
        <begin position="2"/>
        <end position="63"/>
    </location>
</feature>
<organism evidence="3 4">
    <name type="scientific">Streptomyces regalis</name>
    <dbReference type="NCBI Taxonomy" id="68262"/>
    <lineage>
        <taxon>Bacteria</taxon>
        <taxon>Bacillati</taxon>
        <taxon>Actinomycetota</taxon>
        <taxon>Actinomycetes</taxon>
        <taxon>Kitasatosporales</taxon>
        <taxon>Streptomycetaceae</taxon>
        <taxon>Streptomyces</taxon>
    </lineage>
</organism>
<accession>A0A0X3VGG5</accession>
<keyword evidence="4" id="KW-1185">Reference proteome</keyword>
<evidence type="ECO:0000313" key="3">
    <source>
        <dbReference type="EMBL" id="KUL43768.1"/>
    </source>
</evidence>
<comment type="caution">
    <text evidence="3">The sequence shown here is derived from an EMBL/GenBank/DDBJ whole genome shotgun (WGS) entry which is preliminary data.</text>
</comment>
<feature type="compositionally biased region" description="Basic residues" evidence="1">
    <location>
        <begin position="70"/>
        <end position="88"/>
    </location>
</feature>
<evidence type="ECO:0000256" key="1">
    <source>
        <dbReference type="SAM" id="MobiDB-lite"/>
    </source>
</evidence>
<evidence type="ECO:0000259" key="2">
    <source>
        <dbReference type="Pfam" id="PF00496"/>
    </source>
</evidence>
<proteinExistence type="predicted"/>
<dbReference type="EMBL" id="LLZG01000030">
    <property type="protein sequence ID" value="KUL43768.1"/>
    <property type="molecule type" value="Genomic_DNA"/>
</dbReference>
<dbReference type="AlphaFoldDB" id="A0A0X3VGG5"/>
<gene>
    <name evidence="3" type="ORF">ADL12_06770</name>
</gene>
<sequence length="88" mass="9438">MRNEDWYGGDVLLDAIEVKIFESPQAMANALLAGQIDVASNVGGVAARTAEKRGDIQVVRRPNDVGLGGHARRTHRRAVGGHHGAKRV</sequence>
<dbReference type="Proteomes" id="UP000053923">
    <property type="component" value="Unassembled WGS sequence"/>
</dbReference>
<dbReference type="Pfam" id="PF00496">
    <property type="entry name" value="SBP_bac_5"/>
    <property type="match status" value="1"/>
</dbReference>
<name>A0A0X3VGG5_9ACTN</name>
<protein>
    <recommendedName>
        <fullName evidence="2">Solute-binding protein family 5 domain-containing protein</fullName>
    </recommendedName>
</protein>
<reference evidence="4" key="1">
    <citation type="submission" date="2015-10" db="EMBL/GenBank/DDBJ databases">
        <authorList>
            <person name="Ju K.-S."/>
            <person name="Doroghazi J.R."/>
            <person name="Metcalf W.W."/>
        </authorList>
    </citation>
    <scope>NUCLEOTIDE SEQUENCE [LARGE SCALE GENOMIC DNA]</scope>
    <source>
        <strain evidence="4">NRRL 3151</strain>
    </source>
</reference>
<dbReference type="InterPro" id="IPR000914">
    <property type="entry name" value="SBP_5_dom"/>
</dbReference>